<gene>
    <name evidence="1" type="ORF">AC731_014860</name>
</gene>
<dbReference type="RefSeq" id="WP_048707206.1">
    <property type="nucleotide sequence ID" value="NZ_CP014646.1"/>
</dbReference>
<accession>A0A127K810</accession>
<name>A0A127K810_9RHOO</name>
<dbReference type="EMBL" id="CP014646">
    <property type="protein sequence ID" value="AMO38105.1"/>
    <property type="molecule type" value="Genomic_DNA"/>
</dbReference>
<keyword evidence="2" id="KW-1185">Reference proteome</keyword>
<evidence type="ECO:0000313" key="2">
    <source>
        <dbReference type="Proteomes" id="UP000036902"/>
    </source>
</evidence>
<dbReference type="KEGG" id="thu:AC731_014860"/>
<evidence type="ECO:0000313" key="1">
    <source>
        <dbReference type="EMBL" id="AMO38105.1"/>
    </source>
</evidence>
<dbReference type="AlphaFoldDB" id="A0A127K810"/>
<dbReference type="Proteomes" id="UP000036902">
    <property type="component" value="Chromosome"/>
</dbReference>
<reference evidence="2" key="1">
    <citation type="submission" date="2016-03" db="EMBL/GenBank/DDBJ databases">
        <authorList>
            <person name="Ma C."/>
            <person name="Zhou S."/>
            <person name="Yang G."/>
        </authorList>
    </citation>
    <scope>NUCLEOTIDE SEQUENCE [LARGE SCALE GENOMIC DNA]</scope>
    <source>
        <strain evidence="2">SgZ-1</strain>
    </source>
</reference>
<proteinExistence type="predicted"/>
<protein>
    <submittedName>
        <fullName evidence="1">Uncharacterized protein</fullName>
    </submittedName>
</protein>
<organism evidence="1 2">
    <name type="scientific">Thauera humireducens</name>
    <dbReference type="NCBI Taxonomy" id="1134435"/>
    <lineage>
        <taxon>Bacteria</taxon>
        <taxon>Pseudomonadati</taxon>
        <taxon>Pseudomonadota</taxon>
        <taxon>Betaproteobacteria</taxon>
        <taxon>Rhodocyclales</taxon>
        <taxon>Zoogloeaceae</taxon>
        <taxon>Thauera</taxon>
    </lineage>
</organism>
<dbReference type="STRING" id="1134435.AC731_014860"/>
<sequence>MSYTVTVVFGGNREYEFALHESEVAGTTKDQARSWLAKEFEELECTPSNPMGKVLVLDMILNVAKYGGESRFEQASDWAKKFAVVTAAALDRPAVRVDVSAFVVG</sequence>